<dbReference type="Gramene" id="EOY08864">
    <property type="protein sequence ID" value="EOY08864"/>
    <property type="gene ID" value="TCM_024119"/>
</dbReference>
<keyword evidence="2" id="KW-1185">Reference proteome</keyword>
<name>A0A061F2W2_THECC</name>
<dbReference type="AlphaFoldDB" id="A0A061F2W2"/>
<dbReference type="HOGENOM" id="CLU_2459217_0_0_1"/>
<gene>
    <name evidence="1" type="ORF">TCM_024119</name>
</gene>
<dbReference type="InParanoid" id="A0A061F2W2"/>
<dbReference type="EMBL" id="CM001883">
    <property type="protein sequence ID" value="EOY08864.1"/>
    <property type="molecule type" value="Genomic_DNA"/>
</dbReference>
<reference evidence="1 2" key="1">
    <citation type="journal article" date="2013" name="Genome Biol.">
        <title>The genome sequence of the most widely cultivated cacao type and its use to identify candidate genes regulating pod color.</title>
        <authorList>
            <person name="Motamayor J.C."/>
            <person name="Mockaitis K."/>
            <person name="Schmutz J."/>
            <person name="Haiminen N."/>
            <person name="Iii D.L."/>
            <person name="Cornejo O."/>
            <person name="Findley S.D."/>
            <person name="Zheng P."/>
            <person name="Utro F."/>
            <person name="Royaert S."/>
            <person name="Saski C."/>
            <person name="Jenkins J."/>
            <person name="Podicheti R."/>
            <person name="Zhao M."/>
            <person name="Scheffler B.E."/>
            <person name="Stack J.C."/>
            <person name="Feltus F.A."/>
            <person name="Mustiga G.M."/>
            <person name="Amores F."/>
            <person name="Phillips W."/>
            <person name="Marelli J.P."/>
            <person name="May G.D."/>
            <person name="Shapiro H."/>
            <person name="Ma J."/>
            <person name="Bustamante C.D."/>
            <person name="Schnell R.J."/>
            <person name="Main D."/>
            <person name="Gilbert D."/>
            <person name="Parida L."/>
            <person name="Kuhn D.N."/>
        </authorList>
    </citation>
    <scope>NUCLEOTIDE SEQUENCE [LARGE SCALE GENOMIC DNA]</scope>
    <source>
        <strain evidence="2">cv. Matina 1-6</strain>
    </source>
</reference>
<evidence type="ECO:0000313" key="1">
    <source>
        <dbReference type="EMBL" id="EOY08864.1"/>
    </source>
</evidence>
<dbReference type="Proteomes" id="UP000026915">
    <property type="component" value="Chromosome 5"/>
</dbReference>
<sequence>MYEWLGHQMIRQLRLLDSPMSANIVENAMACGIRWSEALVGYYVVAGPRILFDLLLETKNLFGFSDSYFLHGENEIIRFPTAPPGFTVI</sequence>
<evidence type="ECO:0000313" key="2">
    <source>
        <dbReference type="Proteomes" id="UP000026915"/>
    </source>
</evidence>
<accession>A0A061F2W2</accession>
<protein>
    <submittedName>
        <fullName evidence="1">Uncharacterized protein</fullName>
    </submittedName>
</protein>
<proteinExistence type="predicted"/>
<organism evidence="1 2">
    <name type="scientific">Theobroma cacao</name>
    <name type="common">Cacao</name>
    <name type="synonym">Cocoa</name>
    <dbReference type="NCBI Taxonomy" id="3641"/>
    <lineage>
        <taxon>Eukaryota</taxon>
        <taxon>Viridiplantae</taxon>
        <taxon>Streptophyta</taxon>
        <taxon>Embryophyta</taxon>
        <taxon>Tracheophyta</taxon>
        <taxon>Spermatophyta</taxon>
        <taxon>Magnoliopsida</taxon>
        <taxon>eudicotyledons</taxon>
        <taxon>Gunneridae</taxon>
        <taxon>Pentapetalae</taxon>
        <taxon>rosids</taxon>
        <taxon>malvids</taxon>
        <taxon>Malvales</taxon>
        <taxon>Malvaceae</taxon>
        <taxon>Byttnerioideae</taxon>
        <taxon>Theobroma</taxon>
    </lineage>
</organism>